<gene>
    <name evidence="3" type="ORF">US28_C0023G0003</name>
</gene>
<evidence type="ECO:0000313" key="4">
    <source>
        <dbReference type="Proteomes" id="UP000034448"/>
    </source>
</evidence>
<feature type="signal peptide" evidence="1">
    <location>
        <begin position="1"/>
        <end position="25"/>
    </location>
</feature>
<evidence type="ECO:0000256" key="1">
    <source>
        <dbReference type="SAM" id="SignalP"/>
    </source>
</evidence>
<evidence type="ECO:0000259" key="2">
    <source>
        <dbReference type="Pfam" id="PF18915"/>
    </source>
</evidence>
<dbReference type="AlphaFoldDB" id="A0A0G0FB44"/>
<reference evidence="3 4" key="1">
    <citation type="journal article" date="2015" name="Nature">
        <title>rRNA introns, odd ribosomes, and small enigmatic genomes across a large radiation of phyla.</title>
        <authorList>
            <person name="Brown C.T."/>
            <person name="Hug L.A."/>
            <person name="Thomas B.C."/>
            <person name="Sharon I."/>
            <person name="Castelle C.J."/>
            <person name="Singh A."/>
            <person name="Wilkins M.J."/>
            <person name="Williams K.H."/>
            <person name="Banfield J.F."/>
        </authorList>
    </citation>
    <scope>NUCLEOTIDE SEQUENCE [LARGE SCALE GENOMIC DNA]</scope>
</reference>
<dbReference type="InterPro" id="IPR043725">
    <property type="entry name" value="DUF5667"/>
</dbReference>
<accession>A0A0G0FB44</accession>
<proteinExistence type="predicted"/>
<protein>
    <recommendedName>
        <fullName evidence="2">DUF5667 domain-containing protein</fullName>
    </recommendedName>
</protein>
<feature type="chain" id="PRO_5002531942" description="DUF5667 domain-containing protein" evidence="1">
    <location>
        <begin position="26"/>
        <end position="185"/>
    </location>
</feature>
<comment type="caution">
    <text evidence="3">The sequence shown here is derived from an EMBL/GenBank/DDBJ whole genome shotgun (WGS) entry which is preliminary data.</text>
</comment>
<organism evidence="3 4">
    <name type="scientific">Candidatus Daviesbacteria bacterium GW2011_GWA1_36_8</name>
    <dbReference type="NCBI Taxonomy" id="1618417"/>
    <lineage>
        <taxon>Bacteria</taxon>
        <taxon>Candidatus Daviesiibacteriota</taxon>
    </lineage>
</organism>
<dbReference type="Proteomes" id="UP000034448">
    <property type="component" value="Unassembled WGS sequence"/>
</dbReference>
<dbReference type="EMBL" id="LBSJ01000023">
    <property type="protein sequence ID" value="KKQ15102.1"/>
    <property type="molecule type" value="Genomic_DNA"/>
</dbReference>
<keyword evidence="1" id="KW-0732">Signal</keyword>
<sequence length="185" mass="20935">MNSFKIILAALLIFLNTFFAVNVFAQESTDTASPSAAVSSYELFWPITAGRTMGDSLYWLKELKESLRGFFIFGDLKKASYNIELSDKRIVEAEKLFIDIKDYSNGKKTLEEANLKREQALRLLSAAYNSKKPIDSSVERVKSSLERQKVLLESIKVKVPQDQQENISQGIEAINKHISSIQDSF</sequence>
<name>A0A0G0FB44_9BACT</name>
<dbReference type="Pfam" id="PF18915">
    <property type="entry name" value="DUF5667"/>
    <property type="match status" value="1"/>
</dbReference>
<evidence type="ECO:0000313" key="3">
    <source>
        <dbReference type="EMBL" id="KKQ15102.1"/>
    </source>
</evidence>
<feature type="domain" description="DUF5667" evidence="2">
    <location>
        <begin position="54"/>
        <end position="161"/>
    </location>
</feature>